<dbReference type="InterPro" id="IPR043146">
    <property type="entry name" value="Penicillin_amidase_N_B-knob"/>
</dbReference>
<sequence length="792" mass="88533">MDAEVSTFSVTGLERPVDVLVDEWGIPHLYAESEDDLFFAQGFNAARDRLFQMDLWRRRGLGRLAEVLGPAYVERDRAARLFLYRGDMEREWAAYGPDARRIVTRFTEGINAYVDWLADHPEAMPPEFGMLGYRPARWEPEDVVRIRSHGIAHNVRHEVARAATVAAVGWERDLVRQRLRPHREPHHAEGMDFRLPAEVLRVYDLATQPLVLVEDTRPPLGVPLAVPPVDVRAGEGSNNWAVAPSRTATGRPILASDPHRAFSTPSLRYIAHLSAPGLDVVGAGEPVLPGICLGHNGRVAFGFTIVPVDVEDLYVYQLHPDDPTRYRYGDRWEAMRVLTEAVAVRGEEPREVELAFTRHGPVLHVDADRGLAYALRSMWFEPGTAPYLGSLRYLRADDGGQFRAALREWRGPGENHVYADVTGQIGWQAAGWVPRRPGWDGLLPVPGDGRYEWDGFHTADDFPGVVDPPRGFVATANQYILPEEFPADRKLCFEWPDDARYRRIVQRLRSSEKHTLVDSMRLQTDVRSLAAEELLRLLREVTRRGGVDGTVEAAHADRTVAAAMAVLDSWNAELAADSAAAALFEVWVSRHLTPALIHALVPAGLLPPHADIDRAGLREGLREPTRWFGPDGEERRDRILLDTLRSAYQEVESLLGKDPSTWAWGDLHKNHQRHPLGFLDPALDVGPLPVGGSASTVNAAPYIRTDFAQTIGASFRMVLDVGAWDNSVVINTPGQSGDPRSPHYRDLVELWRRGEYVPLLYSRAAVERHTTTRLRLEPRGATSNQPSGGQPR</sequence>
<evidence type="ECO:0000256" key="4">
    <source>
        <dbReference type="PIRSR" id="PIRSR001227-1"/>
    </source>
</evidence>
<feature type="binding site" evidence="5">
    <location>
        <position position="312"/>
    </location>
    <ligand>
        <name>Ca(2+)</name>
        <dbReference type="ChEBI" id="CHEBI:29108"/>
    </ligand>
</feature>
<dbReference type="InterPro" id="IPR002692">
    <property type="entry name" value="S45"/>
</dbReference>
<dbReference type="AlphaFoldDB" id="A0A3D9V2B8"/>
<keyword evidence="8" id="KW-1185">Reference proteome</keyword>
<keyword evidence="5" id="KW-0479">Metal-binding</keyword>
<dbReference type="GO" id="GO:0017000">
    <property type="term" value="P:antibiotic biosynthetic process"/>
    <property type="evidence" value="ECO:0007669"/>
    <property type="project" value="InterPro"/>
</dbReference>
<dbReference type="Proteomes" id="UP000256485">
    <property type="component" value="Unassembled WGS sequence"/>
</dbReference>
<dbReference type="InterPro" id="IPR029055">
    <property type="entry name" value="Ntn_hydrolases_N"/>
</dbReference>
<feature type="region of interest" description="Disordered" evidence="6">
    <location>
        <begin position="771"/>
        <end position="792"/>
    </location>
</feature>
<dbReference type="InterPro" id="IPR014395">
    <property type="entry name" value="Pen/GL7ACA/AHL_acylase"/>
</dbReference>
<evidence type="ECO:0000313" key="7">
    <source>
        <dbReference type="EMBL" id="REF35629.1"/>
    </source>
</evidence>
<feature type="compositionally biased region" description="Polar residues" evidence="6">
    <location>
        <begin position="781"/>
        <end position="792"/>
    </location>
</feature>
<dbReference type="InterPro" id="IPR023343">
    <property type="entry name" value="Penicillin_amidase_dom1"/>
</dbReference>
<dbReference type="Gene3D" id="3.60.20.10">
    <property type="entry name" value="Glutamine Phosphoribosylpyrophosphate, subunit 1, domain 1"/>
    <property type="match status" value="1"/>
</dbReference>
<keyword evidence="5" id="KW-0106">Calcium</keyword>
<dbReference type="GO" id="GO:0016811">
    <property type="term" value="F:hydrolase activity, acting on carbon-nitrogen (but not peptide) bonds, in linear amides"/>
    <property type="evidence" value="ECO:0007669"/>
    <property type="project" value="InterPro"/>
</dbReference>
<dbReference type="Gene3D" id="1.10.439.10">
    <property type="entry name" value="Penicillin Amidohydrolase, domain 1"/>
    <property type="match status" value="1"/>
</dbReference>
<evidence type="ECO:0000256" key="3">
    <source>
        <dbReference type="ARBA" id="ARBA00023145"/>
    </source>
</evidence>
<dbReference type="GO" id="GO:0046872">
    <property type="term" value="F:metal ion binding"/>
    <property type="evidence" value="ECO:0007669"/>
    <property type="project" value="UniProtKB-KW"/>
</dbReference>
<feature type="binding site" evidence="5">
    <location>
        <position position="158"/>
    </location>
    <ligand>
        <name>Ca(2+)</name>
        <dbReference type="ChEBI" id="CHEBI:29108"/>
    </ligand>
</feature>
<keyword evidence="2" id="KW-0378">Hydrolase</keyword>
<dbReference type="PANTHER" id="PTHR34218">
    <property type="entry name" value="PEPTIDASE S45 PENICILLIN AMIDASE"/>
    <property type="match status" value="1"/>
</dbReference>
<dbReference type="CDD" id="cd03747">
    <property type="entry name" value="Ntn_PGA_like"/>
    <property type="match status" value="1"/>
</dbReference>
<dbReference type="PIRSF" id="PIRSF001227">
    <property type="entry name" value="Pen_acylase"/>
    <property type="match status" value="1"/>
</dbReference>
<comment type="similarity">
    <text evidence="1">Belongs to the peptidase S45 family.</text>
</comment>
<dbReference type="SUPFAM" id="SSF56235">
    <property type="entry name" value="N-terminal nucleophile aminohydrolases (Ntn hydrolases)"/>
    <property type="match status" value="1"/>
</dbReference>
<evidence type="ECO:0000256" key="2">
    <source>
        <dbReference type="ARBA" id="ARBA00022801"/>
    </source>
</evidence>
<evidence type="ECO:0000256" key="6">
    <source>
        <dbReference type="SAM" id="MobiDB-lite"/>
    </source>
</evidence>
<evidence type="ECO:0000313" key="8">
    <source>
        <dbReference type="Proteomes" id="UP000256485"/>
    </source>
</evidence>
<name>A0A3D9V2B8_THECX</name>
<gene>
    <name evidence="7" type="ORF">DFJ64_1012</name>
</gene>
<comment type="cofactor">
    <cofactor evidence="5">
        <name>Ca(2+)</name>
        <dbReference type="ChEBI" id="CHEBI:29108"/>
    </cofactor>
    <text evidence="5">Binds 1 Ca(2+) ion per dimer.</text>
</comment>
<dbReference type="EMBL" id="QTUC01000001">
    <property type="protein sequence ID" value="REF35629.1"/>
    <property type="molecule type" value="Genomic_DNA"/>
</dbReference>
<accession>A0A3D9V2B8</accession>
<evidence type="ECO:0000256" key="5">
    <source>
        <dbReference type="PIRSR" id="PIRSR001227-2"/>
    </source>
</evidence>
<reference evidence="7 8" key="1">
    <citation type="submission" date="2018-08" db="EMBL/GenBank/DDBJ databases">
        <title>Sequencing the genomes of 1000 actinobacteria strains.</title>
        <authorList>
            <person name="Klenk H.-P."/>
        </authorList>
    </citation>
    <scope>NUCLEOTIDE SEQUENCE [LARGE SCALE GENOMIC DNA]</scope>
    <source>
        <strain evidence="7 8">DSM 22891</strain>
    </source>
</reference>
<evidence type="ECO:0000256" key="1">
    <source>
        <dbReference type="ARBA" id="ARBA00006586"/>
    </source>
</evidence>
<dbReference type="RefSeq" id="WP_245940948.1">
    <property type="nucleotide sequence ID" value="NZ_QTUC01000001.1"/>
</dbReference>
<comment type="caution">
    <text evidence="7">The sequence shown here is derived from an EMBL/GenBank/DDBJ whole genome shotgun (WGS) entry which is preliminary data.</text>
</comment>
<keyword evidence="3" id="KW-0865">Zymogen</keyword>
<dbReference type="InterPro" id="IPR043147">
    <property type="entry name" value="Penicillin_amidase_A-knob"/>
</dbReference>
<feature type="binding site" evidence="5">
    <location>
        <position position="309"/>
    </location>
    <ligand>
        <name>Ca(2+)</name>
        <dbReference type="ChEBI" id="CHEBI:29108"/>
    </ligand>
</feature>
<feature type="active site" description="Nucleophile" evidence="4">
    <location>
        <position position="237"/>
    </location>
</feature>
<organism evidence="7 8">
    <name type="scientific">Thermasporomyces composti</name>
    <dbReference type="NCBI Taxonomy" id="696763"/>
    <lineage>
        <taxon>Bacteria</taxon>
        <taxon>Bacillati</taxon>
        <taxon>Actinomycetota</taxon>
        <taxon>Actinomycetes</taxon>
        <taxon>Propionibacteriales</taxon>
        <taxon>Nocardioidaceae</taxon>
        <taxon>Thermasporomyces</taxon>
    </lineage>
</organism>
<dbReference type="Gene3D" id="2.30.120.10">
    <property type="match status" value="1"/>
</dbReference>
<protein>
    <submittedName>
        <fullName evidence="7">Penicillin amidase</fullName>
    </submittedName>
</protein>
<proteinExistence type="inferred from homology"/>
<dbReference type="PANTHER" id="PTHR34218:SF4">
    <property type="entry name" value="ACYL-HOMOSERINE LACTONE ACYLASE QUIP"/>
    <property type="match status" value="1"/>
</dbReference>
<feature type="binding site" evidence="5">
    <location>
        <position position="488"/>
    </location>
    <ligand>
        <name>Ca(2+)</name>
        <dbReference type="ChEBI" id="CHEBI:29108"/>
    </ligand>
</feature>
<dbReference type="Gene3D" id="1.10.1400.10">
    <property type="match status" value="1"/>
</dbReference>
<dbReference type="Pfam" id="PF01804">
    <property type="entry name" value="Penicil_amidase"/>
    <property type="match status" value="1"/>
</dbReference>